<protein>
    <submittedName>
        <fullName evidence="2">Uncharacterized protein</fullName>
    </submittedName>
</protein>
<sequence>SSAQKRTRRRAQPTNQIEQKQEKPPVILPPPSKPEIRTYHRK</sequence>
<dbReference type="AlphaFoldDB" id="A0A820YX85"/>
<dbReference type="Proteomes" id="UP000663866">
    <property type="component" value="Unassembled WGS sequence"/>
</dbReference>
<keyword evidence="3" id="KW-1185">Reference proteome</keyword>
<evidence type="ECO:0000256" key="1">
    <source>
        <dbReference type="SAM" id="MobiDB-lite"/>
    </source>
</evidence>
<evidence type="ECO:0000313" key="2">
    <source>
        <dbReference type="EMBL" id="CAF4554588.1"/>
    </source>
</evidence>
<gene>
    <name evidence="2" type="ORF">OVN521_LOCUS43375</name>
</gene>
<evidence type="ECO:0000313" key="3">
    <source>
        <dbReference type="Proteomes" id="UP000663866"/>
    </source>
</evidence>
<feature type="compositionally biased region" description="Basic residues" evidence="1">
    <location>
        <begin position="1"/>
        <end position="11"/>
    </location>
</feature>
<name>A0A820YX85_9BILA</name>
<dbReference type="EMBL" id="CAJOBG010061880">
    <property type="protein sequence ID" value="CAF4554588.1"/>
    <property type="molecule type" value="Genomic_DNA"/>
</dbReference>
<organism evidence="2 3">
    <name type="scientific">Rotaria magnacalcarata</name>
    <dbReference type="NCBI Taxonomy" id="392030"/>
    <lineage>
        <taxon>Eukaryota</taxon>
        <taxon>Metazoa</taxon>
        <taxon>Spiralia</taxon>
        <taxon>Gnathifera</taxon>
        <taxon>Rotifera</taxon>
        <taxon>Eurotatoria</taxon>
        <taxon>Bdelloidea</taxon>
        <taxon>Philodinida</taxon>
        <taxon>Philodinidae</taxon>
        <taxon>Rotaria</taxon>
    </lineage>
</organism>
<feature type="non-terminal residue" evidence="2">
    <location>
        <position position="1"/>
    </location>
</feature>
<proteinExistence type="predicted"/>
<accession>A0A820YX85</accession>
<comment type="caution">
    <text evidence="2">The sequence shown here is derived from an EMBL/GenBank/DDBJ whole genome shotgun (WGS) entry which is preliminary data.</text>
</comment>
<feature type="region of interest" description="Disordered" evidence="1">
    <location>
        <begin position="1"/>
        <end position="42"/>
    </location>
</feature>
<reference evidence="2" key="1">
    <citation type="submission" date="2021-02" db="EMBL/GenBank/DDBJ databases">
        <authorList>
            <person name="Nowell W R."/>
        </authorList>
    </citation>
    <scope>NUCLEOTIDE SEQUENCE</scope>
</reference>